<evidence type="ECO:0000256" key="2">
    <source>
        <dbReference type="ARBA" id="ARBA00023157"/>
    </source>
</evidence>
<accession>A0A9P7H3F3</accession>
<dbReference type="InterPro" id="IPR029058">
    <property type="entry name" value="AB_hydrolase_fold"/>
</dbReference>
<keyword evidence="6" id="KW-1185">Reference proteome</keyword>
<sequence>MRPFTLSTALFAVGTLAQKSAADVECADGLYMIAARGTGEDKGTGVIGKIAENVAKRVKGSVVEPLDYPASWQDPNYEDSEAAGVKALTTAVNDYHSSCPDGKIAVFGYSQGGQVASDTFCGGSGGDFPTNKPLSTDLVQDSVVAIIIFGDPSHVANISYDQGNSINDGIFERNNTKLCEDSYSKIIRSYCDTGDVYCDGGNNTETHAGYFSKYGKEVADFVVKQYESAATESKTTASSTATAATGTAATETTASATGAAETTPAVAPGNAAAGLVPGLALAMVPLVLVMSQLL</sequence>
<evidence type="ECO:0008006" key="7">
    <source>
        <dbReference type="Google" id="ProtNLM"/>
    </source>
</evidence>
<reference evidence="5" key="1">
    <citation type="submission" date="2021-04" db="EMBL/GenBank/DDBJ databases">
        <title>Draft genome of Fusarium avenaceum strain F156N33, isolated from an atmospheric sample in Virginia.</title>
        <authorList>
            <person name="Yang S."/>
            <person name="Vinatzer B.A."/>
            <person name="Coleman J."/>
        </authorList>
    </citation>
    <scope>NUCLEOTIDE SEQUENCE</scope>
    <source>
        <strain evidence="5">F156N33</strain>
    </source>
</reference>
<organism evidence="5 6">
    <name type="scientific">Fusarium avenaceum</name>
    <dbReference type="NCBI Taxonomy" id="40199"/>
    <lineage>
        <taxon>Eukaryota</taxon>
        <taxon>Fungi</taxon>
        <taxon>Dikarya</taxon>
        <taxon>Ascomycota</taxon>
        <taxon>Pezizomycotina</taxon>
        <taxon>Sordariomycetes</taxon>
        <taxon>Hypocreomycetidae</taxon>
        <taxon>Hypocreales</taxon>
        <taxon>Nectriaceae</taxon>
        <taxon>Fusarium</taxon>
        <taxon>Fusarium tricinctum species complex</taxon>
    </lineage>
</organism>
<evidence type="ECO:0000256" key="1">
    <source>
        <dbReference type="ARBA" id="ARBA00022801"/>
    </source>
</evidence>
<keyword evidence="2" id="KW-1015">Disulfide bond</keyword>
<dbReference type="Gene3D" id="3.40.50.1820">
    <property type="entry name" value="alpha/beta hydrolase"/>
    <property type="match status" value="1"/>
</dbReference>
<evidence type="ECO:0000256" key="3">
    <source>
        <dbReference type="SAM" id="MobiDB-lite"/>
    </source>
</evidence>
<dbReference type="SMART" id="SM01110">
    <property type="entry name" value="Cutinase"/>
    <property type="match status" value="1"/>
</dbReference>
<feature type="signal peptide" evidence="4">
    <location>
        <begin position="1"/>
        <end position="22"/>
    </location>
</feature>
<dbReference type="Proteomes" id="UP000782241">
    <property type="component" value="Unassembled WGS sequence"/>
</dbReference>
<evidence type="ECO:0000313" key="6">
    <source>
        <dbReference type="Proteomes" id="UP000782241"/>
    </source>
</evidence>
<dbReference type="AlphaFoldDB" id="A0A9P7H3F3"/>
<keyword evidence="4" id="KW-0732">Signal</keyword>
<dbReference type="GO" id="GO:0052689">
    <property type="term" value="F:carboxylic ester hydrolase activity"/>
    <property type="evidence" value="ECO:0007669"/>
    <property type="project" value="UniProtKB-ARBA"/>
</dbReference>
<name>A0A9P7H3F3_9HYPO</name>
<proteinExistence type="predicted"/>
<evidence type="ECO:0000256" key="4">
    <source>
        <dbReference type="SAM" id="SignalP"/>
    </source>
</evidence>
<protein>
    <recommendedName>
        <fullName evidence="7">Acetylxylan esterase 2</fullName>
    </recommendedName>
</protein>
<dbReference type="PANTHER" id="PTHR33630:SF9">
    <property type="entry name" value="CUTINASE 4"/>
    <property type="match status" value="1"/>
</dbReference>
<keyword evidence="1" id="KW-0378">Hydrolase</keyword>
<dbReference type="Pfam" id="PF01083">
    <property type="entry name" value="Cutinase"/>
    <property type="match status" value="1"/>
</dbReference>
<feature type="region of interest" description="Disordered" evidence="3">
    <location>
        <begin position="234"/>
        <end position="260"/>
    </location>
</feature>
<gene>
    <name evidence="5" type="ORF">KAF25_004371</name>
</gene>
<dbReference type="SUPFAM" id="SSF53474">
    <property type="entry name" value="alpha/beta-Hydrolases"/>
    <property type="match status" value="1"/>
</dbReference>
<dbReference type="InterPro" id="IPR000675">
    <property type="entry name" value="Cutinase/axe"/>
</dbReference>
<comment type="caution">
    <text evidence="5">The sequence shown here is derived from an EMBL/GenBank/DDBJ whole genome shotgun (WGS) entry which is preliminary data.</text>
</comment>
<dbReference type="PANTHER" id="PTHR33630">
    <property type="entry name" value="CUTINASE RV1984C-RELATED-RELATED"/>
    <property type="match status" value="1"/>
</dbReference>
<feature type="chain" id="PRO_5040309708" description="Acetylxylan esterase 2" evidence="4">
    <location>
        <begin position="23"/>
        <end position="294"/>
    </location>
</feature>
<evidence type="ECO:0000313" key="5">
    <source>
        <dbReference type="EMBL" id="KAG5662132.1"/>
    </source>
</evidence>
<dbReference type="EMBL" id="JAGPUO010000006">
    <property type="protein sequence ID" value="KAG5662132.1"/>
    <property type="molecule type" value="Genomic_DNA"/>
</dbReference>